<sequence length="94" mass="10378">MPSKLRRLKVTATKVPQITNVKELNNCSSVDIVFPFDIKPRTSNKSKDADLPSRDIFEAMQSSVVNLPSSVSELDIPGVLKALVYLLSLLLHAQ</sequence>
<organism evidence="1 2">
    <name type="scientific">Ambrosiozyma monospora</name>
    <name type="common">Yeast</name>
    <name type="synonym">Endomycopsis monosporus</name>
    <dbReference type="NCBI Taxonomy" id="43982"/>
    <lineage>
        <taxon>Eukaryota</taxon>
        <taxon>Fungi</taxon>
        <taxon>Dikarya</taxon>
        <taxon>Ascomycota</taxon>
        <taxon>Saccharomycotina</taxon>
        <taxon>Pichiomycetes</taxon>
        <taxon>Pichiales</taxon>
        <taxon>Pichiaceae</taxon>
        <taxon>Ambrosiozyma</taxon>
    </lineage>
</organism>
<reference evidence="1" key="1">
    <citation type="submission" date="2023-04" db="EMBL/GenBank/DDBJ databases">
        <title>Ambrosiozyma monospora NBRC 10751.</title>
        <authorList>
            <person name="Ichikawa N."/>
            <person name="Sato H."/>
            <person name="Tonouchi N."/>
        </authorList>
    </citation>
    <scope>NUCLEOTIDE SEQUENCE</scope>
    <source>
        <strain evidence="1">NBRC 10751</strain>
    </source>
</reference>
<dbReference type="EMBL" id="BSXS01001215">
    <property type="protein sequence ID" value="GME75456.1"/>
    <property type="molecule type" value="Genomic_DNA"/>
</dbReference>
<evidence type="ECO:0000313" key="1">
    <source>
        <dbReference type="EMBL" id="GME75456.1"/>
    </source>
</evidence>
<gene>
    <name evidence="1" type="ORF">Amon02_000216800</name>
</gene>
<evidence type="ECO:0000313" key="2">
    <source>
        <dbReference type="Proteomes" id="UP001165064"/>
    </source>
</evidence>
<comment type="caution">
    <text evidence="1">The sequence shown here is derived from an EMBL/GenBank/DDBJ whole genome shotgun (WGS) entry which is preliminary data.</text>
</comment>
<protein>
    <submittedName>
        <fullName evidence="1">Unnamed protein product</fullName>
    </submittedName>
</protein>
<name>A0ACB5SXB3_AMBMO</name>
<keyword evidence="2" id="KW-1185">Reference proteome</keyword>
<proteinExistence type="predicted"/>
<accession>A0ACB5SXB3</accession>
<dbReference type="Proteomes" id="UP001165064">
    <property type="component" value="Unassembled WGS sequence"/>
</dbReference>